<dbReference type="KEGG" id="sod:Sant_1388"/>
<dbReference type="GO" id="GO:0019262">
    <property type="term" value="P:N-acetylneuraminate catabolic process"/>
    <property type="evidence" value="ECO:0007669"/>
    <property type="project" value="TreeGrafter"/>
</dbReference>
<evidence type="ECO:0000256" key="1">
    <source>
        <dbReference type="ARBA" id="ARBA00023239"/>
    </source>
</evidence>
<dbReference type="PIRSF" id="PIRSF001365">
    <property type="entry name" value="DHDPS"/>
    <property type="match status" value="1"/>
</dbReference>
<sequence>MVKQGKWDEYRGIISALVTPMHDDESLNVDALATVVENQLQRGVEGFYCCGSSGEGPLLSLEERQRILRTLVGQVNGKVPVISHVGAVRTADAVYLAQHAELDGADAVSLVPPYYYKFSKAEIIAYYRKVLSAISIPVIIYNIPQFTAVELDAEIAGALLTDEQVLGVKHTSHNLYSLERMVAQYPEKVFFNGFDEIYLSALSAGATATIGTTVNLQPERFIAVRDAFRRGDFALARALQQMINDAVAFMVERGIFQSAKYLAGRHLTDLGPVRAPFTPLTPAQKKALDALDDTIRETIAHGKG</sequence>
<dbReference type="InterPro" id="IPR013785">
    <property type="entry name" value="Aldolase_TIM"/>
</dbReference>
<dbReference type="PATRIC" id="fig|1239307.3.peg.1498"/>
<reference evidence="6 7" key="1">
    <citation type="journal article" date="2014" name="Genome Biol. Evol.">
        <title>Genome degeneration and adaptation in a nascent stage of symbiosis.</title>
        <authorList>
            <person name="Oakeson K.F."/>
            <person name="Gil R."/>
            <person name="Clayton A.L."/>
            <person name="Dunn D.M."/>
            <person name="von Niederhausern A.C."/>
            <person name="Hamil C."/>
            <person name="Aoyagi A."/>
            <person name="Duval B."/>
            <person name="Baca A."/>
            <person name="Silva F.J."/>
            <person name="Vallier A."/>
            <person name="Jackson D.G."/>
            <person name="Latorre A."/>
            <person name="Weiss R.B."/>
            <person name="Heddi A."/>
            <person name="Moya A."/>
            <person name="Dale C."/>
        </authorList>
    </citation>
    <scope>NUCLEOTIDE SEQUENCE [LARGE SCALE GENOMIC DNA]</scope>
    <source>
        <strain evidence="6 7">HS1</strain>
    </source>
</reference>
<evidence type="ECO:0000256" key="4">
    <source>
        <dbReference type="PIRSR" id="PIRSR001365-1"/>
    </source>
</evidence>
<dbReference type="Pfam" id="PF00701">
    <property type="entry name" value="DHDPS"/>
    <property type="match status" value="1"/>
</dbReference>
<comment type="similarity">
    <text evidence="3">Belongs to the DapA family.</text>
</comment>
<dbReference type="SUPFAM" id="SSF51569">
    <property type="entry name" value="Aldolase"/>
    <property type="match status" value="1"/>
</dbReference>
<dbReference type="Gene3D" id="3.20.20.70">
    <property type="entry name" value="Aldolase class I"/>
    <property type="match status" value="1"/>
</dbReference>
<dbReference type="SMART" id="SM01130">
    <property type="entry name" value="DHDPS"/>
    <property type="match status" value="1"/>
</dbReference>
<name>W0HVC8_9GAMM</name>
<evidence type="ECO:0000313" key="6">
    <source>
        <dbReference type="EMBL" id="AHF76447.1"/>
    </source>
</evidence>
<evidence type="ECO:0000256" key="5">
    <source>
        <dbReference type="PIRSR" id="PIRSR001365-2"/>
    </source>
</evidence>
<keyword evidence="1 3" id="KW-0456">Lyase</keyword>
<dbReference type="RefSeq" id="WP_025421579.1">
    <property type="nucleotide sequence ID" value="NZ_CP006569.1"/>
</dbReference>
<dbReference type="InterPro" id="IPR020625">
    <property type="entry name" value="Schiff_base-form_aldolases_AS"/>
</dbReference>
<evidence type="ECO:0000313" key="7">
    <source>
        <dbReference type="Proteomes" id="UP000019028"/>
    </source>
</evidence>
<dbReference type="PROSITE" id="PS00666">
    <property type="entry name" value="DHDPS_2"/>
    <property type="match status" value="1"/>
</dbReference>
<organism evidence="6 7">
    <name type="scientific">Sodalis praecaptivus</name>
    <dbReference type="NCBI Taxonomy" id="1239307"/>
    <lineage>
        <taxon>Bacteria</taxon>
        <taxon>Pseudomonadati</taxon>
        <taxon>Pseudomonadota</taxon>
        <taxon>Gammaproteobacteria</taxon>
        <taxon>Enterobacterales</taxon>
        <taxon>Bruguierivoracaceae</taxon>
        <taxon>Sodalis</taxon>
    </lineage>
</organism>
<dbReference type="PANTHER" id="PTHR42849:SF1">
    <property type="entry name" value="N-ACETYLNEURAMINATE LYASE"/>
    <property type="match status" value="1"/>
</dbReference>
<dbReference type="HOGENOM" id="CLU_049343_6_0_6"/>
<dbReference type="PANTHER" id="PTHR42849">
    <property type="entry name" value="N-ACETYLNEURAMINATE LYASE"/>
    <property type="match status" value="1"/>
</dbReference>
<dbReference type="EMBL" id="CP006569">
    <property type="protein sequence ID" value="AHF76447.1"/>
    <property type="molecule type" value="Genomic_DNA"/>
</dbReference>
<feature type="binding site" evidence="5">
    <location>
        <position position="210"/>
    </location>
    <ligand>
        <name>pyruvate</name>
        <dbReference type="ChEBI" id="CHEBI:15361"/>
    </ligand>
</feature>
<dbReference type="GO" id="GO:0005829">
    <property type="term" value="C:cytosol"/>
    <property type="evidence" value="ECO:0007669"/>
    <property type="project" value="TreeGrafter"/>
</dbReference>
<dbReference type="AlphaFoldDB" id="W0HVC8"/>
<protein>
    <submittedName>
        <fullName evidence="6">N-acetylneuraminate lyase</fullName>
    </submittedName>
</protein>
<keyword evidence="2" id="KW-0704">Schiff base</keyword>
<gene>
    <name evidence="6" type="ORF">Sant_1388</name>
</gene>
<evidence type="ECO:0000256" key="3">
    <source>
        <dbReference type="PIRNR" id="PIRNR001365"/>
    </source>
</evidence>
<keyword evidence="7" id="KW-1185">Reference proteome</keyword>
<feature type="active site" description="Proton donor/acceptor" evidence="4">
    <location>
        <position position="141"/>
    </location>
</feature>
<feature type="active site" description="Schiff-base intermediate with substrate" evidence="4">
    <location>
        <position position="169"/>
    </location>
</feature>
<dbReference type="InterPro" id="IPR002220">
    <property type="entry name" value="DapA-like"/>
</dbReference>
<accession>W0HVC8</accession>
<evidence type="ECO:0000256" key="2">
    <source>
        <dbReference type="ARBA" id="ARBA00023270"/>
    </source>
</evidence>
<proteinExistence type="inferred from homology"/>
<dbReference type="Proteomes" id="UP000019028">
    <property type="component" value="Chromosome"/>
</dbReference>
<dbReference type="GO" id="GO:0008747">
    <property type="term" value="F:N-acetylneuraminate lyase activity"/>
    <property type="evidence" value="ECO:0007669"/>
    <property type="project" value="TreeGrafter"/>
</dbReference>
<dbReference type="PRINTS" id="PR00146">
    <property type="entry name" value="DHPICSNTHASE"/>
</dbReference>